<dbReference type="InterPro" id="IPR036937">
    <property type="entry name" value="Adhesion_dom_fimbrial_sf"/>
</dbReference>
<proteinExistence type="predicted"/>
<dbReference type="PANTHER" id="PTHR33420:SF26">
    <property type="entry name" value="FIMBRIAL SUBUNIT"/>
    <property type="match status" value="1"/>
</dbReference>
<evidence type="ECO:0000313" key="3">
    <source>
        <dbReference type="Proteomes" id="UP000427108"/>
    </source>
</evidence>
<dbReference type="Pfam" id="PF00419">
    <property type="entry name" value="Fimbrial"/>
    <property type="match status" value="1"/>
</dbReference>
<dbReference type="InterPro" id="IPR000259">
    <property type="entry name" value="Adhesion_dom_fimbrial"/>
</dbReference>
<dbReference type="GO" id="GO:0009289">
    <property type="term" value="C:pilus"/>
    <property type="evidence" value="ECO:0007669"/>
    <property type="project" value="InterPro"/>
</dbReference>
<sequence>MKKGPRRLRRTFPDVLKVILPGIALCLCSLELKAASDVEFSGTLVAAPCVVATDSEEQTVNFGSIAAKAFFNNDRSNPESFQIRLEECDLSMGSQVVVTFNGVEDADQPGTFTVEGAAKGIAVVLEDSKGRAILPNESLASVEISAGETVLEYRAQIKALAAGRVKEGDFTSNVTFMLEYE</sequence>
<protein>
    <submittedName>
        <fullName evidence="2">Fimbrial protein</fullName>
    </submittedName>
</protein>
<dbReference type="OrthoDB" id="6462343at2"/>
<reference evidence="2 3" key="1">
    <citation type="submission" date="2019-11" db="EMBL/GenBank/DDBJ databases">
        <title>Isolation and Application of One Kind of P-Hydroxybenzoic Acid Degrading Bacterium in Mitigating Cropping Obstacle of Cucumber.</title>
        <authorList>
            <person name="Wu F."/>
            <person name="An Y."/>
        </authorList>
    </citation>
    <scope>NUCLEOTIDE SEQUENCE [LARGE SCALE GENOMIC DNA]</scope>
    <source>
        <strain evidence="2 3">P620</strain>
    </source>
</reference>
<evidence type="ECO:0000259" key="1">
    <source>
        <dbReference type="Pfam" id="PF00419"/>
    </source>
</evidence>
<feature type="domain" description="Fimbrial-type adhesion" evidence="1">
    <location>
        <begin position="39"/>
        <end position="180"/>
    </location>
</feature>
<name>A0A6B8MY44_KLEOX</name>
<dbReference type="InterPro" id="IPR050263">
    <property type="entry name" value="Bact_Fimbrial_Adh_Pro"/>
</dbReference>
<dbReference type="AlphaFoldDB" id="A0A6B8MY44"/>
<evidence type="ECO:0000313" key="2">
    <source>
        <dbReference type="EMBL" id="QGN39756.1"/>
    </source>
</evidence>
<accession>A0A6B8MY44</accession>
<organism evidence="2 3">
    <name type="scientific">Klebsiella oxytoca</name>
    <dbReference type="NCBI Taxonomy" id="571"/>
    <lineage>
        <taxon>Bacteria</taxon>
        <taxon>Pseudomonadati</taxon>
        <taxon>Pseudomonadota</taxon>
        <taxon>Gammaproteobacteria</taxon>
        <taxon>Enterobacterales</taxon>
        <taxon>Enterobacteriaceae</taxon>
        <taxon>Klebsiella/Raoultella group</taxon>
        <taxon>Klebsiella</taxon>
    </lineage>
</organism>
<dbReference type="SUPFAM" id="SSF49401">
    <property type="entry name" value="Bacterial adhesins"/>
    <property type="match status" value="1"/>
</dbReference>
<gene>
    <name evidence="2" type="ORF">GJ746_21715</name>
</gene>
<dbReference type="EMBL" id="CP046115">
    <property type="protein sequence ID" value="QGN39756.1"/>
    <property type="molecule type" value="Genomic_DNA"/>
</dbReference>
<dbReference type="Gene3D" id="2.60.40.1090">
    <property type="entry name" value="Fimbrial-type adhesion domain"/>
    <property type="match status" value="1"/>
</dbReference>
<dbReference type="PANTHER" id="PTHR33420">
    <property type="entry name" value="FIMBRIAL SUBUNIT ELFA-RELATED"/>
    <property type="match status" value="1"/>
</dbReference>
<dbReference type="Proteomes" id="UP000427108">
    <property type="component" value="Chromosome"/>
</dbReference>
<dbReference type="InterPro" id="IPR008966">
    <property type="entry name" value="Adhesion_dom_sf"/>
</dbReference>
<dbReference type="RefSeq" id="WP_154682050.1">
    <property type="nucleotide sequence ID" value="NZ_CP046115.1"/>
</dbReference>
<dbReference type="GO" id="GO:0043709">
    <property type="term" value="P:cell adhesion involved in single-species biofilm formation"/>
    <property type="evidence" value="ECO:0007669"/>
    <property type="project" value="TreeGrafter"/>
</dbReference>